<sequence length="157" mass="18415">MTKRNKHTRKSSLGTKMNQQEIALVNDAFYKSDYHTIGHFVRDVILDRVKNNQFVPPPLPVMNKEVATQLRSLHNSFSKLINHLDQALLDQNVFLSNRDKEKYLVESMQLVHNTSQKINVWQYFLTNNFSSSIQQIAFETLTIQQLQNLVNEKEKLR</sequence>
<organism evidence="1 2">
    <name type="scientific">Colwellia chukchiensis</name>
    <dbReference type="NCBI Taxonomy" id="641665"/>
    <lineage>
        <taxon>Bacteria</taxon>
        <taxon>Pseudomonadati</taxon>
        <taxon>Pseudomonadota</taxon>
        <taxon>Gammaproteobacteria</taxon>
        <taxon>Alteromonadales</taxon>
        <taxon>Colwelliaceae</taxon>
        <taxon>Colwellia</taxon>
    </lineage>
</organism>
<accession>A0A1H7KE39</accession>
<protein>
    <submittedName>
        <fullName evidence="1">Uncharacterized protein</fullName>
    </submittedName>
</protein>
<dbReference type="Proteomes" id="UP000199297">
    <property type="component" value="Unassembled WGS sequence"/>
</dbReference>
<dbReference type="RefSeq" id="WP_005492373.1">
    <property type="nucleotide sequence ID" value="NZ_FOBI01000003.1"/>
</dbReference>
<dbReference type="EMBL" id="FOBI01000003">
    <property type="protein sequence ID" value="SEK85141.1"/>
    <property type="molecule type" value="Genomic_DNA"/>
</dbReference>
<evidence type="ECO:0000313" key="1">
    <source>
        <dbReference type="EMBL" id="SEK85141.1"/>
    </source>
</evidence>
<dbReference type="STRING" id="641665.GCA_002104455_02681"/>
<reference evidence="2" key="1">
    <citation type="submission" date="2016-10" db="EMBL/GenBank/DDBJ databases">
        <authorList>
            <person name="Varghese N."/>
            <person name="Submissions S."/>
        </authorList>
    </citation>
    <scope>NUCLEOTIDE SEQUENCE [LARGE SCALE GENOMIC DNA]</scope>
    <source>
        <strain evidence="2">CGMCC 1.9127</strain>
    </source>
</reference>
<evidence type="ECO:0000313" key="2">
    <source>
        <dbReference type="Proteomes" id="UP000199297"/>
    </source>
</evidence>
<dbReference type="AlphaFoldDB" id="A0A1H7KE39"/>
<keyword evidence="2" id="KW-1185">Reference proteome</keyword>
<name>A0A1H7KE39_9GAMM</name>
<gene>
    <name evidence="1" type="ORF">SAMN05216262_103114</name>
</gene>
<proteinExistence type="predicted"/>